<evidence type="ECO:0000313" key="2">
    <source>
        <dbReference type="Proteomes" id="UP000054279"/>
    </source>
</evidence>
<gene>
    <name evidence="1" type="ORF">M422DRAFT_35117</name>
</gene>
<protein>
    <submittedName>
        <fullName evidence="1">Uncharacterized protein</fullName>
    </submittedName>
</protein>
<reference evidence="1 2" key="1">
    <citation type="submission" date="2014-06" db="EMBL/GenBank/DDBJ databases">
        <title>Evolutionary Origins and Diversification of the Mycorrhizal Mutualists.</title>
        <authorList>
            <consortium name="DOE Joint Genome Institute"/>
            <consortium name="Mycorrhizal Genomics Consortium"/>
            <person name="Kohler A."/>
            <person name="Kuo A."/>
            <person name="Nagy L.G."/>
            <person name="Floudas D."/>
            <person name="Copeland A."/>
            <person name="Barry K.W."/>
            <person name="Cichocki N."/>
            <person name="Veneault-Fourrey C."/>
            <person name="LaButti K."/>
            <person name="Lindquist E.A."/>
            <person name="Lipzen A."/>
            <person name="Lundell T."/>
            <person name="Morin E."/>
            <person name="Murat C."/>
            <person name="Riley R."/>
            <person name="Ohm R."/>
            <person name="Sun H."/>
            <person name="Tunlid A."/>
            <person name="Henrissat B."/>
            <person name="Grigoriev I.V."/>
            <person name="Hibbett D.S."/>
            <person name="Martin F."/>
        </authorList>
    </citation>
    <scope>NUCLEOTIDE SEQUENCE [LARGE SCALE GENOMIC DNA]</scope>
    <source>
        <strain evidence="1 2">SS14</strain>
    </source>
</reference>
<name>A0A0C9UY86_SPHS4</name>
<dbReference type="AlphaFoldDB" id="A0A0C9UY86"/>
<organism evidence="1 2">
    <name type="scientific">Sphaerobolus stellatus (strain SS14)</name>
    <dbReference type="NCBI Taxonomy" id="990650"/>
    <lineage>
        <taxon>Eukaryota</taxon>
        <taxon>Fungi</taxon>
        <taxon>Dikarya</taxon>
        <taxon>Basidiomycota</taxon>
        <taxon>Agaricomycotina</taxon>
        <taxon>Agaricomycetes</taxon>
        <taxon>Phallomycetidae</taxon>
        <taxon>Geastrales</taxon>
        <taxon>Sphaerobolaceae</taxon>
        <taxon>Sphaerobolus</taxon>
    </lineage>
</organism>
<keyword evidence="2" id="KW-1185">Reference proteome</keyword>
<dbReference type="Proteomes" id="UP000054279">
    <property type="component" value="Unassembled WGS sequence"/>
</dbReference>
<evidence type="ECO:0000313" key="1">
    <source>
        <dbReference type="EMBL" id="KIJ34267.1"/>
    </source>
</evidence>
<dbReference type="HOGENOM" id="CLU_2832829_0_0_1"/>
<sequence length="66" mass="7083">MVSYGPATITGIGKALLGDFGTQVLLLVSWKTEDSWWGSKVFDSEGENSFYDYTGGSSGLRGEELA</sequence>
<dbReference type="EMBL" id="KN837201">
    <property type="protein sequence ID" value="KIJ34267.1"/>
    <property type="molecule type" value="Genomic_DNA"/>
</dbReference>
<proteinExistence type="predicted"/>
<accession>A0A0C9UY86</accession>